<dbReference type="InterPro" id="IPR050300">
    <property type="entry name" value="GDXG_lipolytic_enzyme"/>
</dbReference>
<sequence>MKHEKIQLNAATLTTYVIDNSEEIDANRRRPAVIICPGGGYEFLSDREAEPIAIKMMSLGYQAFVLHYSIKPAVFPTALTELAQAVQLVRQQQDAWHINPDKVIVAGFSAGGHLAASLGVFWQADFLAELMTGAKEEWQPNGLLLSYPVLSSGPFGHEGSFRSLLAEQYEQFKEQVSLENCVTADTPPTFIWHTLEDGAVPAENSLLFTQKMRELEIPFELHLFPKGGHGLGLGTIETVAGGSYGIEPSIQAWPQLFADWLEANF</sequence>
<keyword evidence="1 3" id="KW-0378">Hydrolase</keyword>
<evidence type="ECO:0000313" key="4">
    <source>
        <dbReference type="Proteomes" id="UP000440066"/>
    </source>
</evidence>
<proteinExistence type="predicted"/>
<dbReference type="PANTHER" id="PTHR48081:SF6">
    <property type="entry name" value="PEPTIDASE S9 PROLYL OLIGOPEPTIDASE CATALYTIC DOMAIN-CONTAINING PROTEIN"/>
    <property type="match status" value="1"/>
</dbReference>
<dbReference type="Proteomes" id="UP000440066">
    <property type="component" value="Unassembled WGS sequence"/>
</dbReference>
<comment type="caution">
    <text evidence="3">The sequence shown here is derived from an EMBL/GenBank/DDBJ whole genome shotgun (WGS) entry which is preliminary data.</text>
</comment>
<dbReference type="RefSeq" id="WP_153832055.1">
    <property type="nucleotide sequence ID" value="NZ_WJQT01000005.1"/>
</dbReference>
<dbReference type="GO" id="GO:0016787">
    <property type="term" value="F:hydrolase activity"/>
    <property type="evidence" value="ECO:0007669"/>
    <property type="project" value="UniProtKB-KW"/>
</dbReference>
<feature type="domain" description="BD-FAE-like" evidence="2">
    <location>
        <begin position="27"/>
        <end position="124"/>
    </location>
</feature>
<dbReference type="InterPro" id="IPR029058">
    <property type="entry name" value="AB_hydrolase_fold"/>
</dbReference>
<protein>
    <submittedName>
        <fullName evidence="3">Alpha/beta hydrolase fold domain-containing protein</fullName>
    </submittedName>
</protein>
<gene>
    <name evidence="3" type="ORF">GF867_05245</name>
</gene>
<dbReference type="Pfam" id="PF20434">
    <property type="entry name" value="BD-FAE"/>
    <property type="match status" value="1"/>
</dbReference>
<name>A0A844BY58_9LACT</name>
<dbReference type="InterPro" id="IPR049492">
    <property type="entry name" value="BD-FAE-like_dom"/>
</dbReference>
<dbReference type="AlphaFoldDB" id="A0A844BY58"/>
<evidence type="ECO:0000313" key="3">
    <source>
        <dbReference type="EMBL" id="MRJ46968.1"/>
    </source>
</evidence>
<dbReference type="Gene3D" id="3.40.50.1820">
    <property type="entry name" value="alpha/beta hydrolase"/>
    <property type="match status" value="1"/>
</dbReference>
<organism evidence="3 4">
    <name type="scientific">Fundicoccus ignavus</name>
    <dbReference type="NCBI Taxonomy" id="2664442"/>
    <lineage>
        <taxon>Bacteria</taxon>
        <taxon>Bacillati</taxon>
        <taxon>Bacillota</taxon>
        <taxon>Bacilli</taxon>
        <taxon>Lactobacillales</taxon>
        <taxon>Aerococcaceae</taxon>
        <taxon>Fundicoccus</taxon>
    </lineage>
</organism>
<accession>A0A844BY58</accession>
<dbReference type="PANTHER" id="PTHR48081">
    <property type="entry name" value="AB HYDROLASE SUPERFAMILY PROTEIN C4A8.06C"/>
    <property type="match status" value="1"/>
</dbReference>
<reference evidence="3 4" key="1">
    <citation type="submission" date="2019-11" db="EMBL/GenBank/DDBJ databases">
        <title>Characterisation of Fundicoccus ignavus gen. nov. sp. nov., a novel genus of the family Aerococcaceae from bulk tank milk.</title>
        <authorList>
            <person name="Siebert A."/>
            <person name="Huptas C."/>
            <person name="Wenning M."/>
            <person name="Scherer S."/>
            <person name="Doll E.V."/>
        </authorList>
    </citation>
    <scope>NUCLEOTIDE SEQUENCE [LARGE SCALE GENOMIC DNA]</scope>
    <source>
        <strain evidence="3 4">DSM 109652</strain>
    </source>
</reference>
<evidence type="ECO:0000256" key="1">
    <source>
        <dbReference type="ARBA" id="ARBA00022801"/>
    </source>
</evidence>
<evidence type="ECO:0000259" key="2">
    <source>
        <dbReference type="Pfam" id="PF20434"/>
    </source>
</evidence>
<dbReference type="SUPFAM" id="SSF53474">
    <property type="entry name" value="alpha/beta-Hydrolases"/>
    <property type="match status" value="1"/>
</dbReference>
<dbReference type="EMBL" id="WJQT01000005">
    <property type="protein sequence ID" value="MRJ46968.1"/>
    <property type="molecule type" value="Genomic_DNA"/>
</dbReference>